<dbReference type="RefSeq" id="XP_017875026.1">
    <property type="nucleotide sequence ID" value="XM_018019537.2"/>
</dbReference>
<feature type="signal peptide" evidence="5">
    <location>
        <begin position="1"/>
        <end position="32"/>
    </location>
</feature>
<dbReference type="Pfam" id="PF00201">
    <property type="entry name" value="UDPGT"/>
    <property type="match status" value="2"/>
</dbReference>
<protein>
    <submittedName>
        <fullName evidence="7">Uncharacterized protein LOC108621928</fullName>
    </submittedName>
</protein>
<keyword evidence="5" id="KW-0732">Signal</keyword>
<dbReference type="SUPFAM" id="SSF53756">
    <property type="entry name" value="UDP-Glycosyltransferase/glycogen phosphorylase"/>
    <property type="match status" value="2"/>
</dbReference>
<dbReference type="AlphaFoldDB" id="A0AAJ7IR35"/>
<keyword evidence="2" id="KW-0328">Glycosyltransferase</keyword>
<dbReference type="GO" id="GO:0008194">
    <property type="term" value="F:UDP-glycosyltransferase activity"/>
    <property type="evidence" value="ECO:0007669"/>
    <property type="project" value="InterPro"/>
</dbReference>
<sequence length="1113" mass="129433">MRQFIQKTMRQHITNLLFILCAISFACQAAQSYRILAVVATPSYSHQVPYYKLWMELNKRGHEVVLVTANVIQNYNGTNFTQIDVSDSYKIIRNIDFVKLRMHGDTWIKLLEIGVLPLADGTAEVVFKNKEMQKLYAPDSNVTFDVFFTEMLYVPALYALAHKFNAPMIGLSSLGILSINEHILGGIPLPSHEYTWEMEARTGSNLSFLERLRNFVILWKNIYDLYHYHFPKHQIMAEKYLGKLPPLEDIARNTSLIFIQQSDVLTPAKPKLANMITFTASHVSQKPTPLSQDLKQFLDDAKEGVIYFSLGTNAMSSDLPIELQRMFCDVFAKLPYRVVWKYEKELPGKPDNLYIGRWLPQQSILAHPKVKLFIYQGGLQSSEEAIYNEVPVIGFPVLADQDYQVGRMEALGIGKRLELTTVMREEFENAIQEVITDTQYKERMKHIKKVAKDIQIDPVENLVWWTEYVIRTKGAPHLRSNLAWQPWYKRYDTDIIVFLTSIAVIIILNAINLTAKLFVFIHRRLQFVNTSKQKLSITLCKCNISIVPRDSPRNHKNRIFLRKPLQSQGQQTILRKKTTKNPLHKTMRLDASIALFALWLFPWRSQSARILAVFPVPSYSHQVPFQPLWLELSRRGHEVVLVATDSIHNANTTNLRQINVGGSYAKYKEISYVQRRLNKLSWMELVEDRIVDLSLMFTEHTLSNSELMSLYASDSKQTFDLVFIEMFFTSSIYALAHRFNAPTIGLSSLGLPASEAYTLGDLVLPSHDSTWEMEANVGTDLSFWQRVKNFWILWHWIYVSYRDLYPRHQELAEKYFGTPLPQVVDLMRDTSLIFVNEDPVMSYARPNLAKIIRFHSIHVFKNPEPLPQDIKKFVHNATDGFIYFCMGTNARFTDLPERIQHIFYDVFAELPYKIVWKLEKPPLRKLDNVYVSSWFPQQSVLAHRNIKLYIYQGGLQSTQEAIHYTVPVLGFPVLSDQEFQLKKIKSQGIGNRLNFETLTRDELEATIREVITNQKYKENMIRVRNLMKDTPYDLVDNLVWWTEYVIRNKGASHFHSSLAWEPWYHYCDMDIVTFLAIASFIIVLLTFKICAKLLAWLLKLRQDRRVDVDKKIN</sequence>
<evidence type="ECO:0000256" key="5">
    <source>
        <dbReference type="SAM" id="SignalP"/>
    </source>
</evidence>
<keyword evidence="4" id="KW-0472">Membrane</keyword>
<dbReference type="Gene3D" id="3.40.50.2000">
    <property type="entry name" value="Glycogen Phosphorylase B"/>
    <property type="match status" value="3"/>
</dbReference>
<name>A0AAJ7IR35_9HYME</name>
<dbReference type="GeneID" id="108621928"/>
<gene>
    <name evidence="7" type="primary">LOC108621928</name>
</gene>
<evidence type="ECO:0000256" key="1">
    <source>
        <dbReference type="ARBA" id="ARBA00009995"/>
    </source>
</evidence>
<dbReference type="InterPro" id="IPR050271">
    <property type="entry name" value="UDP-glycosyltransferase"/>
</dbReference>
<dbReference type="PROSITE" id="PS51257">
    <property type="entry name" value="PROKAR_LIPOPROTEIN"/>
    <property type="match status" value="1"/>
</dbReference>
<evidence type="ECO:0000256" key="4">
    <source>
        <dbReference type="SAM" id="Phobius"/>
    </source>
</evidence>
<evidence type="ECO:0000313" key="6">
    <source>
        <dbReference type="Proteomes" id="UP000694925"/>
    </source>
</evidence>
<keyword evidence="4" id="KW-0812">Transmembrane</keyword>
<organism evidence="6 7">
    <name type="scientific">Ceratina calcarata</name>
    <dbReference type="NCBI Taxonomy" id="156304"/>
    <lineage>
        <taxon>Eukaryota</taxon>
        <taxon>Metazoa</taxon>
        <taxon>Ecdysozoa</taxon>
        <taxon>Arthropoda</taxon>
        <taxon>Hexapoda</taxon>
        <taxon>Insecta</taxon>
        <taxon>Pterygota</taxon>
        <taxon>Neoptera</taxon>
        <taxon>Endopterygota</taxon>
        <taxon>Hymenoptera</taxon>
        <taxon>Apocrita</taxon>
        <taxon>Aculeata</taxon>
        <taxon>Apoidea</taxon>
        <taxon>Anthophila</taxon>
        <taxon>Apidae</taxon>
        <taxon>Ceratina</taxon>
        <taxon>Zadontomerus</taxon>
    </lineage>
</organism>
<keyword evidence="4" id="KW-1133">Transmembrane helix</keyword>
<accession>A0AAJ7IR35</accession>
<evidence type="ECO:0000256" key="2">
    <source>
        <dbReference type="ARBA" id="ARBA00022676"/>
    </source>
</evidence>
<dbReference type="KEGG" id="ccal:108621928"/>
<feature type="transmembrane region" description="Helical" evidence="4">
    <location>
        <begin position="1071"/>
        <end position="1095"/>
    </location>
</feature>
<dbReference type="PANTHER" id="PTHR48043:SF159">
    <property type="entry name" value="EG:EG0003.4 PROTEIN-RELATED"/>
    <property type="match status" value="1"/>
</dbReference>
<comment type="similarity">
    <text evidence="1">Belongs to the UDP-glycosyltransferase family.</text>
</comment>
<dbReference type="InterPro" id="IPR002213">
    <property type="entry name" value="UDP_glucos_trans"/>
</dbReference>
<dbReference type="FunFam" id="3.40.50.2000:FF:000021">
    <property type="entry name" value="UDP-glucuronosyltransferase"/>
    <property type="match status" value="1"/>
</dbReference>
<keyword evidence="6" id="KW-1185">Reference proteome</keyword>
<reference evidence="7" key="1">
    <citation type="submission" date="2025-08" db="UniProtKB">
        <authorList>
            <consortium name="RefSeq"/>
        </authorList>
    </citation>
    <scope>IDENTIFICATION</scope>
    <source>
        <tissue evidence="7">Whole body</tissue>
    </source>
</reference>
<dbReference type="PANTHER" id="PTHR48043">
    <property type="entry name" value="EG:EG0003.4 PROTEIN-RELATED"/>
    <property type="match status" value="1"/>
</dbReference>
<evidence type="ECO:0000256" key="3">
    <source>
        <dbReference type="ARBA" id="ARBA00022679"/>
    </source>
</evidence>
<keyword evidence="3" id="KW-0808">Transferase</keyword>
<evidence type="ECO:0000313" key="7">
    <source>
        <dbReference type="RefSeq" id="XP_017875026.1"/>
    </source>
</evidence>
<dbReference type="CDD" id="cd03784">
    <property type="entry name" value="GT1_Gtf-like"/>
    <property type="match status" value="2"/>
</dbReference>
<dbReference type="FunFam" id="3.40.50.2000:FF:000050">
    <property type="entry name" value="UDP-glucuronosyltransferase"/>
    <property type="match status" value="1"/>
</dbReference>
<dbReference type="Proteomes" id="UP000694925">
    <property type="component" value="Unplaced"/>
</dbReference>
<proteinExistence type="inferred from homology"/>
<feature type="chain" id="PRO_5042612491" evidence="5">
    <location>
        <begin position="33"/>
        <end position="1113"/>
    </location>
</feature>